<comment type="caution">
    <text evidence="2">The sequence shown here is derived from an EMBL/GenBank/DDBJ whole genome shotgun (WGS) entry which is preliminary data.</text>
</comment>
<dbReference type="PANTHER" id="PTHR38450">
    <property type="entry name" value="STAGE V SPORULATION PROTEIN AC-RELATED"/>
    <property type="match status" value="1"/>
</dbReference>
<evidence type="ECO:0000313" key="3">
    <source>
        <dbReference type="Proteomes" id="UP000018168"/>
    </source>
</evidence>
<dbReference type="NCBIfam" id="TIGR02839">
    <property type="entry name" value="spore_V_AE"/>
    <property type="match status" value="1"/>
</dbReference>
<dbReference type="Pfam" id="PF03862">
    <property type="entry name" value="SpoVAC_SpoVAEB"/>
    <property type="match status" value="1"/>
</dbReference>
<feature type="transmembrane region" description="Helical" evidence="1">
    <location>
        <begin position="87"/>
        <end position="115"/>
    </location>
</feature>
<name>R6N5E7_9FIRM</name>
<dbReference type="PANTHER" id="PTHR38450:SF2">
    <property type="entry name" value="STAGE V SPORULATION PROTEIN AEB"/>
    <property type="match status" value="1"/>
</dbReference>
<reference evidence="2" key="1">
    <citation type="submission" date="2012-11" db="EMBL/GenBank/DDBJ databases">
        <title>Dependencies among metagenomic species, viruses, plasmids and units of genetic variation.</title>
        <authorList>
            <person name="Nielsen H.B."/>
            <person name="Almeida M."/>
            <person name="Juncker A.S."/>
            <person name="Rasmussen S."/>
            <person name="Li J."/>
            <person name="Sunagawa S."/>
            <person name="Plichta D."/>
            <person name="Gautier L."/>
            <person name="Le Chatelier E."/>
            <person name="Peletier E."/>
            <person name="Bonde I."/>
            <person name="Nielsen T."/>
            <person name="Manichanh C."/>
            <person name="Arumugam M."/>
            <person name="Batto J."/>
            <person name="Santos M.B.Q.D."/>
            <person name="Blom N."/>
            <person name="Borruel N."/>
            <person name="Burgdorf K.S."/>
            <person name="Boumezbeur F."/>
            <person name="Casellas F."/>
            <person name="Dore J."/>
            <person name="Guarner F."/>
            <person name="Hansen T."/>
            <person name="Hildebrand F."/>
            <person name="Kaas R.S."/>
            <person name="Kennedy S."/>
            <person name="Kristiansen K."/>
            <person name="Kultima J.R."/>
            <person name="Leonard P."/>
            <person name="Levenez F."/>
            <person name="Lund O."/>
            <person name="Moumen B."/>
            <person name="Le Paslier D."/>
            <person name="Pons N."/>
            <person name="Pedersen O."/>
            <person name="Prifti E."/>
            <person name="Qin J."/>
            <person name="Raes J."/>
            <person name="Tap J."/>
            <person name="Tims S."/>
            <person name="Ussery D.W."/>
            <person name="Yamada T."/>
            <person name="MetaHit consortium"/>
            <person name="Renault P."/>
            <person name="Sicheritz-Ponten T."/>
            <person name="Bork P."/>
            <person name="Wang J."/>
            <person name="Brunak S."/>
            <person name="Ehrlich S.D."/>
        </authorList>
    </citation>
    <scope>NUCLEOTIDE SEQUENCE [LARGE SCALE GENOMIC DNA]</scope>
</reference>
<keyword evidence="1" id="KW-1133">Transmembrane helix</keyword>
<dbReference type="EMBL" id="CBEP010000008">
    <property type="protein sequence ID" value="CDC03519.1"/>
    <property type="molecule type" value="Genomic_DNA"/>
</dbReference>
<organism evidence="2 3">
    <name type="scientific">[Clostridium] leptum CAG:27</name>
    <dbReference type="NCBI Taxonomy" id="1263068"/>
    <lineage>
        <taxon>Bacteria</taxon>
        <taxon>Bacillati</taxon>
        <taxon>Bacillota</taxon>
        <taxon>Clostridia</taxon>
        <taxon>Eubacteriales</taxon>
        <taxon>Oscillospiraceae</taxon>
        <taxon>Oscillospiraceae incertae sedis</taxon>
    </lineage>
</organism>
<feature type="transmembrane region" description="Helical" evidence="1">
    <location>
        <begin position="32"/>
        <end position="52"/>
    </location>
</feature>
<dbReference type="Proteomes" id="UP000018168">
    <property type="component" value="Unassembled WGS sequence"/>
</dbReference>
<keyword evidence="1" id="KW-0472">Membrane</keyword>
<dbReference type="InterPro" id="IPR005562">
    <property type="entry name" value="SpoVA"/>
</dbReference>
<dbReference type="AlphaFoldDB" id="R6N5E7"/>
<keyword evidence="1" id="KW-0812">Transmembrane</keyword>
<accession>R6N5E7</accession>
<sequence>MEMLWEYGKAFVVGGLICLVGQILIDKTKLTPARILVLFVTLGVVLTAVGLYGPLVDFAGAGATVPLTGFGYTMAKGVVKAIQEQGILGILTGGVTAAAAGIAAAVFFGYLAALISKPSDKG</sequence>
<evidence type="ECO:0000256" key="1">
    <source>
        <dbReference type="SAM" id="Phobius"/>
    </source>
</evidence>
<gene>
    <name evidence="2" type="ORF">BN578_01521</name>
</gene>
<protein>
    <submittedName>
        <fullName evidence="2">Stage V sporulation protein AE</fullName>
    </submittedName>
</protein>
<proteinExistence type="predicted"/>
<dbReference type="InterPro" id="IPR014204">
    <property type="entry name" value="Spore_V_AE"/>
</dbReference>
<evidence type="ECO:0000313" key="2">
    <source>
        <dbReference type="EMBL" id="CDC03519.1"/>
    </source>
</evidence>
<feature type="transmembrane region" description="Helical" evidence="1">
    <location>
        <begin position="6"/>
        <end position="25"/>
    </location>
</feature>